<feature type="transmembrane region" description="Helical" evidence="2">
    <location>
        <begin position="393"/>
        <end position="410"/>
    </location>
</feature>
<name>A0A1H1H7B2_9ACTN</name>
<keyword evidence="2" id="KW-0472">Membrane</keyword>
<feature type="domain" description="YdbS-like PH" evidence="3">
    <location>
        <begin position="436"/>
        <end position="500"/>
    </location>
</feature>
<accession>A0A1H1H7B2</accession>
<feature type="domain" description="YdbS-like PH" evidence="3">
    <location>
        <begin position="81"/>
        <end position="162"/>
    </location>
</feature>
<gene>
    <name evidence="4" type="ORF">SAMN04489718_4187</name>
</gene>
<evidence type="ECO:0000313" key="5">
    <source>
        <dbReference type="Proteomes" id="UP000199301"/>
    </source>
</evidence>
<proteinExistence type="predicted"/>
<dbReference type="InterPro" id="IPR014529">
    <property type="entry name" value="UCP026631"/>
</dbReference>
<dbReference type="PANTHER" id="PTHR34473:SF2">
    <property type="entry name" value="UPF0699 TRANSMEMBRANE PROTEIN YDBT"/>
    <property type="match status" value="1"/>
</dbReference>
<sequence>MNDPHAEPAAEQGEQRPEESFAEWQRLDLRSVFASVGLLVVPMLPVVALVLFPSDDSNAFPKAGVALAMGVFVIGAAWWRWFFTRFRVTPERFELRQGNFSRSFHSIPRERIRSVDLTAPLPHRLLGISVIRIGTGRQSTKASELRLDALPTDRAERLREQLLRRRRSAPADVSSPAQVGGATSRGAELARMRPSWYLYSTLTASLLLVTWAGLGSVLNTLGDLLRALGVTSWLVERLPGNADSVLTGPSLWIGVLLVLLVLLVGGWVGALMISLEMWWGYRLSTESGEALHVRRGLLTTRAVSLEKRRLRGIELAEPLLLRLAGGSRLTAVATGLGSESSGRADNKALLPPAPRHVAERIGAEVLERADGTGRSGNLRGHPRAALRRRMTRAVLVVLVLIGATVVARLLGPLPWWSPLGAVLTALPAALFAWDAYRNLGHELRGDFLVTRHGTAVRRTVQLQRNAIIGWRVRQSPFQRLAGLVTMSATTAAGDGQYSVHDVEPSAGVALADEAVPGLLTPFLRADPAGPTGEGSTADGVGREPPAAGGTPAER</sequence>
<protein>
    <submittedName>
        <fullName evidence="4">Putative membrane protein</fullName>
    </submittedName>
</protein>
<evidence type="ECO:0000256" key="2">
    <source>
        <dbReference type="SAM" id="Phobius"/>
    </source>
</evidence>
<keyword evidence="5" id="KW-1185">Reference proteome</keyword>
<keyword evidence="2" id="KW-0812">Transmembrane</keyword>
<dbReference type="PANTHER" id="PTHR34473">
    <property type="entry name" value="UPF0699 TRANSMEMBRANE PROTEIN YDBS"/>
    <property type="match status" value="1"/>
</dbReference>
<dbReference type="EMBL" id="FNKO01000002">
    <property type="protein sequence ID" value="SDR21362.1"/>
    <property type="molecule type" value="Genomic_DNA"/>
</dbReference>
<evidence type="ECO:0000259" key="3">
    <source>
        <dbReference type="Pfam" id="PF03703"/>
    </source>
</evidence>
<evidence type="ECO:0000256" key="1">
    <source>
        <dbReference type="SAM" id="MobiDB-lite"/>
    </source>
</evidence>
<dbReference type="AlphaFoldDB" id="A0A1H1H7B2"/>
<feature type="transmembrane region" description="Helical" evidence="2">
    <location>
        <begin position="64"/>
        <end position="83"/>
    </location>
</feature>
<feature type="transmembrane region" description="Helical" evidence="2">
    <location>
        <begin position="32"/>
        <end position="52"/>
    </location>
</feature>
<reference evidence="5" key="1">
    <citation type="submission" date="2016-10" db="EMBL/GenBank/DDBJ databases">
        <authorList>
            <person name="Varghese N."/>
            <person name="Submissions S."/>
        </authorList>
    </citation>
    <scope>NUCLEOTIDE SEQUENCE [LARGE SCALE GENOMIC DNA]</scope>
    <source>
        <strain evidence="5">DSM 45459</strain>
    </source>
</reference>
<dbReference type="RefSeq" id="WP_092527143.1">
    <property type="nucleotide sequence ID" value="NZ_FNKO01000002.1"/>
</dbReference>
<organism evidence="4 5">
    <name type="scientific">Actinopolyspora saharensis</name>
    <dbReference type="NCBI Taxonomy" id="995062"/>
    <lineage>
        <taxon>Bacteria</taxon>
        <taxon>Bacillati</taxon>
        <taxon>Actinomycetota</taxon>
        <taxon>Actinomycetes</taxon>
        <taxon>Actinopolysporales</taxon>
        <taxon>Actinopolysporaceae</taxon>
        <taxon>Actinopolyspora</taxon>
    </lineage>
</organism>
<dbReference type="STRING" id="995062.SAMN04489718_4187"/>
<feature type="transmembrane region" description="Helical" evidence="2">
    <location>
        <begin position="196"/>
        <end position="218"/>
    </location>
</feature>
<dbReference type="Proteomes" id="UP000199301">
    <property type="component" value="Unassembled WGS sequence"/>
</dbReference>
<dbReference type="PIRSF" id="PIRSF026631">
    <property type="entry name" value="UCP026631"/>
    <property type="match status" value="1"/>
</dbReference>
<feature type="transmembrane region" description="Helical" evidence="2">
    <location>
        <begin position="251"/>
        <end position="273"/>
    </location>
</feature>
<evidence type="ECO:0000313" key="4">
    <source>
        <dbReference type="EMBL" id="SDR21362.1"/>
    </source>
</evidence>
<dbReference type="InterPro" id="IPR005182">
    <property type="entry name" value="YdbS-like_PH"/>
</dbReference>
<dbReference type="Pfam" id="PF03703">
    <property type="entry name" value="bPH_2"/>
    <property type="match status" value="2"/>
</dbReference>
<dbReference type="OrthoDB" id="4121259at2"/>
<feature type="region of interest" description="Disordered" evidence="1">
    <location>
        <begin position="523"/>
        <end position="554"/>
    </location>
</feature>
<keyword evidence="2" id="KW-1133">Transmembrane helix</keyword>